<feature type="compositionally biased region" description="Basic and acidic residues" evidence="2">
    <location>
        <begin position="242"/>
        <end position="253"/>
    </location>
</feature>
<feature type="compositionally biased region" description="Basic residues" evidence="2">
    <location>
        <begin position="228"/>
        <end position="241"/>
    </location>
</feature>
<evidence type="ECO:0000256" key="2">
    <source>
        <dbReference type="SAM" id="MobiDB-lite"/>
    </source>
</evidence>
<dbReference type="Gene3D" id="3.30.420.10">
    <property type="entry name" value="Ribonuclease H-like superfamily/Ribonuclease H"/>
    <property type="match status" value="1"/>
</dbReference>
<feature type="non-terminal residue" evidence="4">
    <location>
        <position position="902"/>
    </location>
</feature>
<dbReference type="InterPro" id="IPR001098">
    <property type="entry name" value="DNA-dir_DNA_pol_A_palm_dom"/>
</dbReference>
<dbReference type="EMBL" id="OV170234">
    <property type="protein sequence ID" value="CAH0719695.1"/>
    <property type="molecule type" value="Genomic_DNA"/>
</dbReference>
<dbReference type="InterPro" id="IPR002298">
    <property type="entry name" value="DNA_polymerase_A"/>
</dbReference>
<dbReference type="GO" id="GO:0003677">
    <property type="term" value="F:DNA binding"/>
    <property type="evidence" value="ECO:0007669"/>
    <property type="project" value="InterPro"/>
</dbReference>
<dbReference type="SUPFAM" id="SSF56672">
    <property type="entry name" value="DNA/RNA polymerases"/>
    <property type="match status" value="1"/>
</dbReference>
<dbReference type="Proteomes" id="UP000838878">
    <property type="component" value="Chromosome 14"/>
</dbReference>
<dbReference type="OrthoDB" id="275278at2759"/>
<evidence type="ECO:0000313" key="4">
    <source>
        <dbReference type="EMBL" id="CAH0719695.1"/>
    </source>
</evidence>
<keyword evidence="5" id="KW-1185">Reference proteome</keyword>
<protein>
    <recommendedName>
        <fullName evidence="3">DNA-directed DNA polymerase family A palm domain-containing protein</fullName>
    </recommendedName>
</protein>
<dbReference type="Pfam" id="PF00476">
    <property type="entry name" value="DNA_pol_A"/>
    <property type="match status" value="1"/>
</dbReference>
<dbReference type="Gene3D" id="3.30.70.370">
    <property type="match status" value="1"/>
</dbReference>
<evidence type="ECO:0000256" key="1">
    <source>
        <dbReference type="ARBA" id="ARBA00022705"/>
    </source>
</evidence>
<dbReference type="Gene3D" id="1.20.1060.10">
    <property type="entry name" value="Taq DNA Polymerase, Chain T, domain 4"/>
    <property type="match status" value="1"/>
</dbReference>
<dbReference type="PANTHER" id="PTHR10133">
    <property type="entry name" value="DNA POLYMERASE I"/>
    <property type="match status" value="1"/>
</dbReference>
<name>A0A8J9VHV4_9NEOP</name>
<dbReference type="PANTHER" id="PTHR10133:SF27">
    <property type="entry name" value="DNA POLYMERASE NU"/>
    <property type="match status" value="1"/>
</dbReference>
<feature type="region of interest" description="Disordered" evidence="2">
    <location>
        <begin position="218"/>
        <end position="253"/>
    </location>
</feature>
<sequence length="902" mass="102287">MDKNKYLSSYQLLINKYEKLLSPFGQKVMLSLINIKNDVENRSSKCINININQSARSRNKKVIIFNDSNDTSAPPITNDSDVNDEDETFNIQDQKNDLPSVSKSVDLLKTLDKNTSDLVNKPLQVIENNITGDNIACPSQIETNRLDKEKSDGIPALSRGVSWNDIFDSEIFQDLEDSDEDIDKTIINCKPNTNQTNNKQVYMHINSTDEKEQYISDSCNQNEDDNRKRKNTIKMKPPKKVKTSEPKKTSTYRKEKYTKTVKNWLNDVDPTNTVEEDILEHGHMKSVSNFNFNYTEKVVNERNDVENKNELSPKTKKQKRIIQAQLANKDGIMKFRKPNEPKENLKDNVNLDSKYNDYDTNMNIVKETDKKSISKSKEKKAKAPKFIAPIKSQIPVKDVTFGVIVIDDSNFDTIKYKLEAIMNGEINLILVYSEYLRNIMTNNRIIGYDAKVVLIYMLREFGLSLHDLNIVDVKIGASLIDPDKPPESFYQVQKLLEYSPNYTIATECALQKTSWYITQLNECAVKLTKYLEENGLWKVFNDIEMQVLPIVAEMEFHGVAVDVDKLKSMEGILLKRMKEIEAECYKAAGKTFQINSTVQVRNILYDELKLDTKSNVKIRETICKGAKSTSESMLRSLLDVHPLPKLILEYRHLHKAHATFLSGIATQVRDGVVYPTWDQTAAATGRMASNNPNLQAIPKLPFNLVLFPEHGSPQQQSMNFRSVYVARAGRALLAADFRHVECRVLALAAADARLQAALAAPDLFRVLAADWLGKPEREVSGEDRERTKRLVYASLYGAGTRKLMEILNLGYDQVLSIMTSFHRTYPCLKSFGNRVVSECSRSGGRVATASGRARRLAAIAGAGAARAHAERQAVNFVIQGKRGEYYIVKVYVINAYVAFSHI</sequence>
<dbReference type="GO" id="GO:0042575">
    <property type="term" value="C:DNA polymerase complex"/>
    <property type="evidence" value="ECO:0007669"/>
    <property type="project" value="UniProtKB-ARBA"/>
</dbReference>
<dbReference type="Gene3D" id="1.10.150.20">
    <property type="entry name" value="5' to 3' exonuclease, C-terminal subdomain"/>
    <property type="match status" value="1"/>
</dbReference>
<organism evidence="4 5">
    <name type="scientific">Brenthis ino</name>
    <name type="common">lesser marbled fritillary</name>
    <dbReference type="NCBI Taxonomy" id="405034"/>
    <lineage>
        <taxon>Eukaryota</taxon>
        <taxon>Metazoa</taxon>
        <taxon>Ecdysozoa</taxon>
        <taxon>Arthropoda</taxon>
        <taxon>Hexapoda</taxon>
        <taxon>Insecta</taxon>
        <taxon>Pterygota</taxon>
        <taxon>Neoptera</taxon>
        <taxon>Endopterygota</taxon>
        <taxon>Lepidoptera</taxon>
        <taxon>Glossata</taxon>
        <taxon>Ditrysia</taxon>
        <taxon>Papilionoidea</taxon>
        <taxon>Nymphalidae</taxon>
        <taxon>Heliconiinae</taxon>
        <taxon>Argynnini</taxon>
        <taxon>Brenthis</taxon>
    </lineage>
</organism>
<proteinExistence type="predicted"/>
<dbReference type="GO" id="GO:0006302">
    <property type="term" value="P:double-strand break repair"/>
    <property type="evidence" value="ECO:0007669"/>
    <property type="project" value="TreeGrafter"/>
</dbReference>
<evidence type="ECO:0000259" key="3">
    <source>
        <dbReference type="SMART" id="SM00482"/>
    </source>
</evidence>
<evidence type="ECO:0000313" key="5">
    <source>
        <dbReference type="Proteomes" id="UP000838878"/>
    </source>
</evidence>
<feature type="domain" description="DNA-directed DNA polymerase family A palm" evidence="3">
    <location>
        <begin position="717"/>
        <end position="901"/>
    </location>
</feature>
<reference evidence="4" key="1">
    <citation type="submission" date="2021-12" db="EMBL/GenBank/DDBJ databases">
        <authorList>
            <person name="Martin H S."/>
        </authorList>
    </citation>
    <scope>NUCLEOTIDE SEQUENCE</scope>
</reference>
<accession>A0A8J9VHV4</accession>
<dbReference type="AlphaFoldDB" id="A0A8J9VHV4"/>
<dbReference type="InterPro" id="IPR043502">
    <property type="entry name" value="DNA/RNA_pol_sf"/>
</dbReference>
<dbReference type="GO" id="GO:0003887">
    <property type="term" value="F:DNA-directed DNA polymerase activity"/>
    <property type="evidence" value="ECO:0007669"/>
    <property type="project" value="InterPro"/>
</dbReference>
<gene>
    <name evidence="4" type="ORF">BINO364_LOCUS6002</name>
</gene>
<dbReference type="GO" id="GO:0006261">
    <property type="term" value="P:DNA-templated DNA replication"/>
    <property type="evidence" value="ECO:0007669"/>
    <property type="project" value="InterPro"/>
</dbReference>
<dbReference type="InterPro" id="IPR036397">
    <property type="entry name" value="RNaseH_sf"/>
</dbReference>
<dbReference type="PRINTS" id="PR00868">
    <property type="entry name" value="DNAPOLI"/>
</dbReference>
<keyword evidence="1" id="KW-0235">DNA replication</keyword>
<dbReference type="InterPro" id="IPR012337">
    <property type="entry name" value="RNaseH-like_sf"/>
</dbReference>
<dbReference type="SMART" id="SM00482">
    <property type="entry name" value="POLAc"/>
    <property type="match status" value="1"/>
</dbReference>
<dbReference type="SUPFAM" id="SSF53098">
    <property type="entry name" value="Ribonuclease H-like"/>
    <property type="match status" value="1"/>
</dbReference>